<dbReference type="SUPFAM" id="SSF51182">
    <property type="entry name" value="RmlC-like cupins"/>
    <property type="match status" value="1"/>
</dbReference>
<dbReference type="RefSeq" id="WP_377336293.1">
    <property type="nucleotide sequence ID" value="NZ_JBHSGB010000017.1"/>
</dbReference>
<keyword evidence="5 6" id="KW-0413">Isomerase</keyword>
<dbReference type="PANTHER" id="PTHR21047">
    <property type="entry name" value="DTDP-6-DEOXY-D-GLUCOSE-3,5 EPIMERASE"/>
    <property type="match status" value="1"/>
</dbReference>
<dbReference type="Proteomes" id="UP001595962">
    <property type="component" value="Unassembled WGS sequence"/>
</dbReference>
<reference evidence="7" key="1">
    <citation type="journal article" date="2019" name="Int. J. Syst. Evol. Microbiol.">
        <title>The Global Catalogue of Microorganisms (GCM) 10K type strain sequencing project: providing services to taxonomists for standard genome sequencing and annotation.</title>
        <authorList>
            <consortium name="The Broad Institute Genomics Platform"/>
            <consortium name="The Broad Institute Genome Sequencing Center for Infectious Disease"/>
            <person name="Wu L."/>
            <person name="Ma J."/>
        </authorList>
    </citation>
    <scope>NUCLEOTIDE SEQUENCE [LARGE SCALE GENOMIC DNA]</scope>
    <source>
        <strain evidence="7">DT28</strain>
    </source>
</reference>
<dbReference type="NCBIfam" id="TIGR01221">
    <property type="entry name" value="rmlC"/>
    <property type="match status" value="1"/>
</dbReference>
<dbReference type="Pfam" id="PF00908">
    <property type="entry name" value="dTDP_sugar_isom"/>
    <property type="match status" value="1"/>
</dbReference>
<dbReference type="InterPro" id="IPR000888">
    <property type="entry name" value="RmlC-like"/>
</dbReference>
<dbReference type="InterPro" id="IPR011051">
    <property type="entry name" value="RmlC_Cupin_sf"/>
</dbReference>
<evidence type="ECO:0000256" key="3">
    <source>
        <dbReference type="ARBA" id="ARBA00012098"/>
    </source>
</evidence>
<comment type="pathway">
    <text evidence="5">Carbohydrate biosynthesis; dTDP-L-rhamnose biosynthesis.</text>
</comment>
<accession>A0ABV9JRL3</accession>
<keyword evidence="7" id="KW-1185">Reference proteome</keyword>
<dbReference type="Gene3D" id="2.60.120.10">
    <property type="entry name" value="Jelly Rolls"/>
    <property type="match status" value="1"/>
</dbReference>
<name>A0ABV9JRL3_9GAMM</name>
<sequence length="184" mass="20592">MKITAVQGSELLLLEPELLTDSRGSFAEAWRESLLNAQAKHPVHFVQESFSVSAQYVLRGLHYQLDQPQAKLIRVISGEIFDVAVDLRPDSASFGQHYGLTLKARDRQMLFVPAGFAHGFQVLSAEAEVQYKVSAYYDAPSDRALLWNDPQLGIRWPFPTQAVLSEKDKRAPALAQAELFKHGL</sequence>
<evidence type="ECO:0000256" key="1">
    <source>
        <dbReference type="ARBA" id="ARBA00001298"/>
    </source>
</evidence>
<dbReference type="EMBL" id="JBHSGB010000017">
    <property type="protein sequence ID" value="MFC4656840.1"/>
    <property type="molecule type" value="Genomic_DNA"/>
</dbReference>
<evidence type="ECO:0000313" key="7">
    <source>
        <dbReference type="Proteomes" id="UP001595962"/>
    </source>
</evidence>
<dbReference type="GO" id="GO:0008830">
    <property type="term" value="F:dTDP-4-dehydrorhamnose 3,5-epimerase activity"/>
    <property type="evidence" value="ECO:0007669"/>
    <property type="project" value="UniProtKB-EC"/>
</dbReference>
<protein>
    <recommendedName>
        <fullName evidence="4 5">dTDP-4-dehydrorhamnose 3,5-epimerase</fullName>
        <ecNumber evidence="3 5">5.1.3.13</ecNumber>
    </recommendedName>
    <alternativeName>
        <fullName evidence="5">Thymidine diphospho-4-keto-rhamnose 3,5-epimerase</fullName>
    </alternativeName>
</protein>
<organism evidence="6 7">
    <name type="scientific">Rheinheimera marina</name>
    <dbReference type="NCBI Taxonomy" id="1774958"/>
    <lineage>
        <taxon>Bacteria</taxon>
        <taxon>Pseudomonadati</taxon>
        <taxon>Pseudomonadota</taxon>
        <taxon>Gammaproteobacteria</taxon>
        <taxon>Chromatiales</taxon>
        <taxon>Chromatiaceae</taxon>
        <taxon>Rheinheimera</taxon>
    </lineage>
</organism>
<evidence type="ECO:0000256" key="2">
    <source>
        <dbReference type="ARBA" id="ARBA00001997"/>
    </source>
</evidence>
<dbReference type="InterPro" id="IPR014710">
    <property type="entry name" value="RmlC-like_jellyroll"/>
</dbReference>
<evidence type="ECO:0000313" key="6">
    <source>
        <dbReference type="EMBL" id="MFC4656840.1"/>
    </source>
</evidence>
<dbReference type="CDD" id="cd00438">
    <property type="entry name" value="cupin_RmlC"/>
    <property type="match status" value="1"/>
</dbReference>
<evidence type="ECO:0000256" key="4">
    <source>
        <dbReference type="ARBA" id="ARBA00019595"/>
    </source>
</evidence>
<comment type="similarity">
    <text evidence="5">Belongs to the dTDP-4-dehydrorhamnose 3,5-epimerase family.</text>
</comment>
<comment type="subunit">
    <text evidence="5">Homodimer.</text>
</comment>
<comment type="function">
    <text evidence="2 5">Catalyzes the epimerization of the C3' and C5'positions of dTDP-6-deoxy-D-xylo-4-hexulose, forming dTDP-6-deoxy-L-lyxo-4-hexulose.</text>
</comment>
<dbReference type="EC" id="5.1.3.13" evidence="3 5"/>
<comment type="catalytic activity">
    <reaction evidence="1 5">
        <text>dTDP-4-dehydro-6-deoxy-alpha-D-glucose = dTDP-4-dehydro-beta-L-rhamnose</text>
        <dbReference type="Rhea" id="RHEA:16969"/>
        <dbReference type="ChEBI" id="CHEBI:57649"/>
        <dbReference type="ChEBI" id="CHEBI:62830"/>
        <dbReference type="EC" id="5.1.3.13"/>
    </reaction>
</comment>
<dbReference type="PANTHER" id="PTHR21047:SF2">
    <property type="entry name" value="THYMIDINE DIPHOSPHO-4-KETO-RHAMNOSE 3,5-EPIMERASE"/>
    <property type="match status" value="1"/>
</dbReference>
<comment type="caution">
    <text evidence="6">The sequence shown here is derived from an EMBL/GenBank/DDBJ whole genome shotgun (WGS) entry which is preliminary data.</text>
</comment>
<evidence type="ECO:0000256" key="5">
    <source>
        <dbReference type="RuleBase" id="RU364069"/>
    </source>
</evidence>
<proteinExistence type="inferred from homology"/>
<gene>
    <name evidence="6" type="primary">rfbC</name>
    <name evidence="6" type="ORF">ACFO3I_17615</name>
</gene>